<sequence>MRKITILLARAGEHFQAATLRLSETNRILVGLTAIASTIASCVAIPLSLPSIALLLSLCTFNTTPLFGIDNHALVAAASKANEAKLFNIKEYGAIGNGVAMDTEAVQKTIDACHEAGGGVVWVPPGDFQIGTIILKSNVTLSLDNGANLLGSTKATDYPTDKLSRPREGDAHCLIYAENAQNITIEGLGVIDGRGTHENFPRNRRGGRNSGIRPRLMRLESCENLTFSGVTYKRPAFWGLHLIDCKNVHFNAVTVRFRNNNYNNDGFDIDGCENVLIENCDISTGDDAICLKSSLNPCRNIVVRACRADSNTAAVKFGSSSRGGFIDISITNCYFHDCPMGAIKLQSVDGGRLENINISRIVMKDVGNPLFMRLGNRGSTFGKGRADVSVGTLKNIRISDVVANVIVEDRAKSIEAVYKNTKVDSTPGVTDDEKAKAGPIMITGIPGHDIENVVLENIKISYPGHGTQNDATRVVAEDAERYPEQFFFGVLPAWGAYIRHAKNVEFKNVELTLRGDDARQKIILDDVESFKESD</sequence>
<organism evidence="6 7">
    <name type="scientific">Allorhodopirellula heiligendammensis</name>
    <dbReference type="NCBI Taxonomy" id="2714739"/>
    <lineage>
        <taxon>Bacteria</taxon>
        <taxon>Pseudomonadati</taxon>
        <taxon>Planctomycetota</taxon>
        <taxon>Planctomycetia</taxon>
        <taxon>Pirellulales</taxon>
        <taxon>Pirellulaceae</taxon>
        <taxon>Allorhodopirellula</taxon>
    </lineage>
</organism>
<feature type="transmembrane region" description="Helical" evidence="5">
    <location>
        <begin position="28"/>
        <end position="49"/>
    </location>
</feature>
<dbReference type="SMART" id="SM00710">
    <property type="entry name" value="PbH1"/>
    <property type="match status" value="6"/>
</dbReference>
<evidence type="ECO:0000256" key="2">
    <source>
        <dbReference type="ARBA" id="ARBA00022801"/>
    </source>
</evidence>
<keyword evidence="2 4" id="KW-0378">Hydrolase</keyword>
<dbReference type="InterPro" id="IPR012334">
    <property type="entry name" value="Pectin_lyas_fold"/>
</dbReference>
<evidence type="ECO:0000256" key="3">
    <source>
        <dbReference type="ARBA" id="ARBA00023295"/>
    </source>
</evidence>
<comment type="caution">
    <text evidence="6">The sequence shown here is derived from an EMBL/GenBank/DDBJ whole genome shotgun (WGS) entry which is preliminary data.</text>
</comment>
<dbReference type="Proteomes" id="UP000319908">
    <property type="component" value="Unassembled WGS sequence"/>
</dbReference>
<dbReference type="GO" id="GO:0004650">
    <property type="term" value="F:polygalacturonase activity"/>
    <property type="evidence" value="ECO:0007669"/>
    <property type="project" value="InterPro"/>
</dbReference>
<dbReference type="EMBL" id="SJPU01000001">
    <property type="protein sequence ID" value="TWU18912.1"/>
    <property type="molecule type" value="Genomic_DNA"/>
</dbReference>
<dbReference type="GO" id="GO:0033917">
    <property type="term" value="F:exo-poly-alpha-galacturonosidase activity"/>
    <property type="evidence" value="ECO:0007669"/>
    <property type="project" value="UniProtKB-EC"/>
</dbReference>
<dbReference type="InterPro" id="IPR051801">
    <property type="entry name" value="GH28_Enzymes"/>
</dbReference>
<gene>
    <name evidence="6" type="primary">pehX</name>
    <name evidence="6" type="ORF">Poly21_10830</name>
</gene>
<comment type="similarity">
    <text evidence="1 4">Belongs to the glycosyl hydrolase 28 family.</text>
</comment>
<proteinExistence type="inferred from homology"/>
<dbReference type="EC" id="3.2.1.82" evidence="6"/>
<protein>
    <submittedName>
        <fullName evidence="6">Exo-poly-alpha-D-galacturonosidase</fullName>
        <ecNumber evidence="6">3.2.1.82</ecNumber>
    </submittedName>
</protein>
<name>A0A5C6C498_9BACT</name>
<keyword evidence="5" id="KW-0472">Membrane</keyword>
<dbReference type="PANTHER" id="PTHR31339">
    <property type="entry name" value="PECTIN LYASE-RELATED"/>
    <property type="match status" value="1"/>
</dbReference>
<keyword evidence="3 4" id="KW-0326">Glycosidase</keyword>
<dbReference type="PANTHER" id="PTHR31339:SF9">
    <property type="entry name" value="PLASMIN AND FIBRONECTIN-BINDING PROTEIN A"/>
    <property type="match status" value="1"/>
</dbReference>
<dbReference type="SUPFAM" id="SSF51126">
    <property type="entry name" value="Pectin lyase-like"/>
    <property type="match status" value="1"/>
</dbReference>
<dbReference type="AlphaFoldDB" id="A0A5C6C498"/>
<evidence type="ECO:0000256" key="4">
    <source>
        <dbReference type="RuleBase" id="RU361169"/>
    </source>
</evidence>
<accession>A0A5C6C498</accession>
<dbReference type="InterPro" id="IPR006626">
    <property type="entry name" value="PbH1"/>
</dbReference>
<evidence type="ECO:0000313" key="6">
    <source>
        <dbReference type="EMBL" id="TWU18912.1"/>
    </source>
</evidence>
<evidence type="ECO:0000256" key="1">
    <source>
        <dbReference type="ARBA" id="ARBA00008834"/>
    </source>
</evidence>
<keyword evidence="5" id="KW-1133">Transmembrane helix</keyword>
<dbReference type="RefSeq" id="WP_302117621.1">
    <property type="nucleotide sequence ID" value="NZ_SJPU01000001.1"/>
</dbReference>
<reference evidence="6 7" key="1">
    <citation type="journal article" date="2020" name="Antonie Van Leeuwenhoek">
        <title>Rhodopirellula heiligendammensis sp. nov., Rhodopirellula pilleata sp. nov., and Rhodopirellula solitaria sp. nov. isolated from natural or artificial marine surfaces in Northern Germany and California, USA, and emended description of the genus Rhodopirellula.</title>
        <authorList>
            <person name="Kallscheuer N."/>
            <person name="Wiegand S."/>
            <person name="Jogler M."/>
            <person name="Boedeker C."/>
            <person name="Peeters S.H."/>
            <person name="Rast P."/>
            <person name="Heuer A."/>
            <person name="Jetten M.S.M."/>
            <person name="Rohde M."/>
            <person name="Jogler C."/>
        </authorList>
    </citation>
    <scope>NUCLEOTIDE SEQUENCE [LARGE SCALE GENOMIC DNA]</scope>
    <source>
        <strain evidence="6 7">Poly21</strain>
    </source>
</reference>
<dbReference type="InterPro" id="IPR000743">
    <property type="entry name" value="Glyco_hydro_28"/>
</dbReference>
<keyword evidence="5" id="KW-0812">Transmembrane</keyword>
<dbReference type="InterPro" id="IPR011050">
    <property type="entry name" value="Pectin_lyase_fold/virulence"/>
</dbReference>
<dbReference type="GO" id="GO:0005975">
    <property type="term" value="P:carbohydrate metabolic process"/>
    <property type="evidence" value="ECO:0007669"/>
    <property type="project" value="InterPro"/>
</dbReference>
<dbReference type="Gene3D" id="2.160.20.10">
    <property type="entry name" value="Single-stranded right-handed beta-helix, Pectin lyase-like"/>
    <property type="match status" value="1"/>
</dbReference>
<evidence type="ECO:0000313" key="7">
    <source>
        <dbReference type="Proteomes" id="UP000319908"/>
    </source>
</evidence>
<evidence type="ECO:0000256" key="5">
    <source>
        <dbReference type="SAM" id="Phobius"/>
    </source>
</evidence>
<keyword evidence="7" id="KW-1185">Reference proteome</keyword>
<dbReference type="Pfam" id="PF00295">
    <property type="entry name" value="Glyco_hydro_28"/>
    <property type="match status" value="1"/>
</dbReference>